<keyword evidence="4" id="KW-1185">Reference proteome</keyword>
<dbReference type="GO" id="GO:0003723">
    <property type="term" value="F:RNA binding"/>
    <property type="evidence" value="ECO:0007669"/>
    <property type="project" value="InterPro"/>
</dbReference>
<dbReference type="GO" id="GO:0009451">
    <property type="term" value="P:RNA modification"/>
    <property type="evidence" value="ECO:0007669"/>
    <property type="project" value="InterPro"/>
</dbReference>
<evidence type="ECO:0000313" key="4">
    <source>
        <dbReference type="Proteomes" id="UP000017836"/>
    </source>
</evidence>
<accession>W1NI81</accession>
<organism evidence="3 4">
    <name type="scientific">Amborella trichopoda</name>
    <dbReference type="NCBI Taxonomy" id="13333"/>
    <lineage>
        <taxon>Eukaryota</taxon>
        <taxon>Viridiplantae</taxon>
        <taxon>Streptophyta</taxon>
        <taxon>Embryophyta</taxon>
        <taxon>Tracheophyta</taxon>
        <taxon>Spermatophyta</taxon>
        <taxon>Magnoliopsida</taxon>
        <taxon>Amborellales</taxon>
        <taxon>Amborellaceae</taxon>
        <taxon>Amborella</taxon>
    </lineage>
</organism>
<proteinExistence type="predicted"/>
<dbReference type="InterPro" id="IPR002885">
    <property type="entry name" value="PPR_rpt"/>
</dbReference>
<sequence>MIRGYVKVNRAHEAFDLYFEMKRLGFELDPFVAVGLVQACGLIFSLKEGKATHGYGLRRQVIFYSDIYFETSLLNMYLKCGSLDCSTRTFEGMNRKDLVSWSAMVSG</sequence>
<dbReference type="PANTHER" id="PTHR47926">
    <property type="entry name" value="PENTATRICOPEPTIDE REPEAT-CONTAINING PROTEIN"/>
    <property type="match status" value="1"/>
</dbReference>
<dbReference type="AlphaFoldDB" id="W1NI81"/>
<dbReference type="Proteomes" id="UP000017836">
    <property type="component" value="Unassembled WGS sequence"/>
</dbReference>
<feature type="repeat" description="PPR" evidence="2">
    <location>
        <begin position="1"/>
        <end position="28"/>
    </location>
</feature>
<evidence type="ECO:0000256" key="2">
    <source>
        <dbReference type="PROSITE-ProRule" id="PRU00708"/>
    </source>
</evidence>
<reference evidence="4" key="1">
    <citation type="journal article" date="2013" name="Science">
        <title>The Amborella genome and the evolution of flowering plants.</title>
        <authorList>
            <consortium name="Amborella Genome Project"/>
        </authorList>
    </citation>
    <scope>NUCLEOTIDE SEQUENCE [LARGE SCALE GENOMIC DNA]</scope>
</reference>
<dbReference type="InterPro" id="IPR046960">
    <property type="entry name" value="PPR_At4g14850-like_plant"/>
</dbReference>
<dbReference type="Pfam" id="PF01535">
    <property type="entry name" value="PPR"/>
    <property type="match status" value="1"/>
</dbReference>
<dbReference type="STRING" id="13333.W1NI81"/>
<protein>
    <recommendedName>
        <fullName evidence="5">Pentatricopeptide repeat-containing protein</fullName>
    </recommendedName>
</protein>
<dbReference type="eggNOG" id="KOG4197">
    <property type="taxonomic scope" value="Eukaryota"/>
</dbReference>
<feature type="non-terminal residue" evidence="3">
    <location>
        <position position="107"/>
    </location>
</feature>
<evidence type="ECO:0008006" key="5">
    <source>
        <dbReference type="Google" id="ProtNLM"/>
    </source>
</evidence>
<name>W1NI81_AMBTC</name>
<dbReference type="InterPro" id="IPR011990">
    <property type="entry name" value="TPR-like_helical_dom_sf"/>
</dbReference>
<evidence type="ECO:0000256" key="1">
    <source>
        <dbReference type="ARBA" id="ARBA00022737"/>
    </source>
</evidence>
<dbReference type="PROSITE" id="PS51375">
    <property type="entry name" value="PPR"/>
    <property type="match status" value="1"/>
</dbReference>
<keyword evidence="1" id="KW-0677">Repeat</keyword>
<dbReference type="NCBIfam" id="TIGR00756">
    <property type="entry name" value="PPR"/>
    <property type="match status" value="1"/>
</dbReference>
<dbReference type="HOGENOM" id="CLU_2229960_0_0_1"/>
<dbReference type="Gene3D" id="1.25.40.10">
    <property type="entry name" value="Tetratricopeptide repeat domain"/>
    <property type="match status" value="1"/>
</dbReference>
<dbReference type="EMBL" id="KI397501">
    <property type="protein sequence ID" value="ERM94929.1"/>
    <property type="molecule type" value="Genomic_DNA"/>
</dbReference>
<gene>
    <name evidence="3" type="ORF">AMTR_s00009p00186090</name>
</gene>
<dbReference type="PANTHER" id="PTHR47926:SF347">
    <property type="entry name" value="PENTATRICOPEPTIDE REPEAT-CONTAINING PROTEIN"/>
    <property type="match status" value="1"/>
</dbReference>
<evidence type="ECO:0000313" key="3">
    <source>
        <dbReference type="EMBL" id="ERM94929.1"/>
    </source>
</evidence>